<evidence type="ECO:0000313" key="2">
    <source>
        <dbReference type="EMBL" id="KAA3468814.1"/>
    </source>
</evidence>
<dbReference type="Proteomes" id="UP000325315">
    <property type="component" value="Unassembled WGS sequence"/>
</dbReference>
<keyword evidence="1" id="KW-0472">Membrane</keyword>
<dbReference type="EMBL" id="SMMG02000006">
    <property type="protein sequence ID" value="KAA3468814.1"/>
    <property type="molecule type" value="Genomic_DNA"/>
</dbReference>
<keyword evidence="3" id="KW-1185">Reference proteome</keyword>
<accession>A0A5B6VID4</accession>
<keyword evidence="1" id="KW-0812">Transmembrane</keyword>
<keyword evidence="1" id="KW-1133">Transmembrane helix</keyword>
<organism evidence="2 3">
    <name type="scientific">Gossypium australe</name>
    <dbReference type="NCBI Taxonomy" id="47621"/>
    <lineage>
        <taxon>Eukaryota</taxon>
        <taxon>Viridiplantae</taxon>
        <taxon>Streptophyta</taxon>
        <taxon>Embryophyta</taxon>
        <taxon>Tracheophyta</taxon>
        <taxon>Spermatophyta</taxon>
        <taxon>Magnoliopsida</taxon>
        <taxon>eudicotyledons</taxon>
        <taxon>Gunneridae</taxon>
        <taxon>Pentapetalae</taxon>
        <taxon>rosids</taxon>
        <taxon>malvids</taxon>
        <taxon>Malvales</taxon>
        <taxon>Malvaceae</taxon>
        <taxon>Malvoideae</taxon>
        <taxon>Gossypium</taxon>
    </lineage>
</organism>
<dbReference type="AlphaFoldDB" id="A0A5B6VID4"/>
<comment type="caution">
    <text evidence="2">The sequence shown here is derived from an EMBL/GenBank/DDBJ whole genome shotgun (WGS) entry which is preliminary data.</text>
</comment>
<gene>
    <name evidence="2" type="ORF">EPI10_014667</name>
</gene>
<reference evidence="3" key="1">
    <citation type="journal article" date="2019" name="Plant Biotechnol. J.">
        <title>Genome sequencing of the Australian wild diploid species Gossypium australe highlights disease resistance and delayed gland morphogenesis.</title>
        <authorList>
            <person name="Cai Y."/>
            <person name="Cai X."/>
            <person name="Wang Q."/>
            <person name="Wang P."/>
            <person name="Zhang Y."/>
            <person name="Cai C."/>
            <person name="Xu Y."/>
            <person name="Wang K."/>
            <person name="Zhou Z."/>
            <person name="Wang C."/>
            <person name="Geng S."/>
            <person name="Li B."/>
            <person name="Dong Q."/>
            <person name="Hou Y."/>
            <person name="Wang H."/>
            <person name="Ai P."/>
            <person name="Liu Z."/>
            <person name="Yi F."/>
            <person name="Sun M."/>
            <person name="An G."/>
            <person name="Cheng J."/>
            <person name="Zhang Y."/>
            <person name="Shi Q."/>
            <person name="Xie Y."/>
            <person name="Shi X."/>
            <person name="Chang Y."/>
            <person name="Huang F."/>
            <person name="Chen Y."/>
            <person name="Hong S."/>
            <person name="Mi L."/>
            <person name="Sun Q."/>
            <person name="Zhang L."/>
            <person name="Zhou B."/>
            <person name="Peng R."/>
            <person name="Zhang X."/>
            <person name="Liu F."/>
        </authorList>
    </citation>
    <scope>NUCLEOTIDE SEQUENCE [LARGE SCALE GENOMIC DNA]</scope>
    <source>
        <strain evidence="3">cv. PA1801</strain>
    </source>
</reference>
<evidence type="ECO:0000256" key="1">
    <source>
        <dbReference type="SAM" id="Phobius"/>
    </source>
</evidence>
<feature type="transmembrane region" description="Helical" evidence="1">
    <location>
        <begin position="67"/>
        <end position="85"/>
    </location>
</feature>
<name>A0A5B6VID4_9ROSI</name>
<evidence type="ECO:0000313" key="3">
    <source>
        <dbReference type="Proteomes" id="UP000325315"/>
    </source>
</evidence>
<protein>
    <submittedName>
        <fullName evidence="2">Uncharacterized protein</fullName>
    </submittedName>
</protein>
<sequence>MLRYQLSTAYTIEQVTVLGSSCLVCLPSVFVFTCKVGPQSTKQQTIDGWAFCFPSALLHGSNRPLPLINLIFWVLNLILFCFNFLSPKLFKENPCVLNLD</sequence>
<proteinExistence type="predicted"/>